<reference evidence="2" key="1">
    <citation type="submission" date="2020-01" db="EMBL/GenBank/DDBJ databases">
        <authorList>
            <person name="Meier V. D."/>
            <person name="Meier V D."/>
        </authorList>
    </citation>
    <scope>NUCLEOTIDE SEQUENCE</scope>
    <source>
        <strain evidence="2">HLG_WM_MAG_05</strain>
    </source>
</reference>
<keyword evidence="1" id="KW-0472">Membrane</keyword>
<sequence length="69" mass="7749">MRLTGEPSNEQIDDYNDKETPKKRKTIYLIIGALVLIGAVSFFLLKPNMMPSDYVGTTEEPGIVSKKVF</sequence>
<keyword evidence="1" id="KW-1133">Transmembrane helix</keyword>
<evidence type="ECO:0000256" key="1">
    <source>
        <dbReference type="SAM" id="Phobius"/>
    </source>
</evidence>
<proteinExistence type="predicted"/>
<protein>
    <submittedName>
        <fullName evidence="2">Uncharacterized protein</fullName>
    </submittedName>
</protein>
<dbReference type="EMBL" id="CACVAU010000015">
    <property type="protein sequence ID" value="CAA6805050.1"/>
    <property type="molecule type" value="Genomic_DNA"/>
</dbReference>
<keyword evidence="1" id="KW-0812">Transmembrane</keyword>
<name>A0A6S6SQV7_9BACT</name>
<organism evidence="2">
    <name type="scientific">uncultured Sulfurovum sp</name>
    <dbReference type="NCBI Taxonomy" id="269237"/>
    <lineage>
        <taxon>Bacteria</taxon>
        <taxon>Pseudomonadati</taxon>
        <taxon>Campylobacterota</taxon>
        <taxon>Epsilonproteobacteria</taxon>
        <taxon>Campylobacterales</taxon>
        <taxon>Sulfurovaceae</taxon>
        <taxon>Sulfurovum</taxon>
        <taxon>environmental samples</taxon>
    </lineage>
</organism>
<evidence type="ECO:0000313" key="2">
    <source>
        <dbReference type="EMBL" id="CAA6805050.1"/>
    </source>
</evidence>
<feature type="transmembrane region" description="Helical" evidence="1">
    <location>
        <begin position="27"/>
        <end position="45"/>
    </location>
</feature>
<accession>A0A6S6SQV7</accession>
<dbReference type="AlphaFoldDB" id="A0A6S6SQV7"/>
<gene>
    <name evidence="2" type="ORF">HELGO_WM11904</name>
</gene>